<dbReference type="PANTHER" id="PTHR11360">
    <property type="entry name" value="MONOCARBOXYLATE TRANSPORTER"/>
    <property type="match status" value="1"/>
</dbReference>
<evidence type="ECO:0000256" key="4">
    <source>
        <dbReference type="SAM" id="Phobius"/>
    </source>
</evidence>
<dbReference type="InterPro" id="IPR011701">
    <property type="entry name" value="MFS"/>
</dbReference>
<feature type="transmembrane region" description="Helical" evidence="4">
    <location>
        <begin position="127"/>
        <end position="145"/>
    </location>
</feature>
<feature type="transmembrane region" description="Helical" evidence="4">
    <location>
        <begin position="418"/>
        <end position="440"/>
    </location>
</feature>
<protein>
    <recommendedName>
        <fullName evidence="5">Major facilitator superfamily (MFS) profile domain-containing protein</fullName>
    </recommendedName>
</protein>
<keyword evidence="4" id="KW-0472">Membrane</keyword>
<evidence type="ECO:0000256" key="3">
    <source>
        <dbReference type="SAM" id="MobiDB-lite"/>
    </source>
</evidence>
<dbReference type="PROSITE" id="PS50850">
    <property type="entry name" value="MFS"/>
    <property type="match status" value="1"/>
</dbReference>
<feature type="transmembrane region" description="Helical" evidence="4">
    <location>
        <begin position="353"/>
        <end position="371"/>
    </location>
</feature>
<feature type="transmembrane region" description="Helical" evidence="4">
    <location>
        <begin position="157"/>
        <end position="176"/>
    </location>
</feature>
<feature type="transmembrane region" description="Helical" evidence="4">
    <location>
        <begin position="286"/>
        <end position="306"/>
    </location>
</feature>
<comment type="caution">
    <text evidence="6">The sequence shown here is derived from an EMBL/GenBank/DDBJ whole genome shotgun (WGS) entry which is preliminary data.</text>
</comment>
<feature type="transmembrane region" description="Helical" evidence="4">
    <location>
        <begin position="182"/>
        <end position="206"/>
    </location>
</feature>
<feature type="domain" description="Major facilitator superfamily (MFS) profile" evidence="5">
    <location>
        <begin position="90"/>
        <end position="473"/>
    </location>
</feature>
<dbReference type="PANTHER" id="PTHR11360:SF130">
    <property type="entry name" value="MAJOR FACILITATOR SUPERFAMILY (MFS) PROFILE DOMAIN-CONTAINING PROTEIN-RELATED"/>
    <property type="match status" value="1"/>
</dbReference>
<keyword evidence="4" id="KW-0812">Transmembrane</keyword>
<feature type="region of interest" description="Disordered" evidence="3">
    <location>
        <begin position="56"/>
        <end position="77"/>
    </location>
</feature>
<dbReference type="AlphaFoldDB" id="A0A439D2H8"/>
<evidence type="ECO:0000256" key="1">
    <source>
        <dbReference type="ARBA" id="ARBA00004141"/>
    </source>
</evidence>
<feature type="transmembrane region" description="Helical" evidence="4">
    <location>
        <begin position="86"/>
        <end position="107"/>
    </location>
</feature>
<evidence type="ECO:0000259" key="5">
    <source>
        <dbReference type="PROSITE" id="PS50850"/>
    </source>
</evidence>
<dbReference type="InterPro" id="IPR020846">
    <property type="entry name" value="MFS_dom"/>
</dbReference>
<dbReference type="SUPFAM" id="SSF103473">
    <property type="entry name" value="MFS general substrate transporter"/>
    <property type="match status" value="1"/>
</dbReference>
<evidence type="ECO:0000313" key="7">
    <source>
        <dbReference type="Proteomes" id="UP000286045"/>
    </source>
</evidence>
<dbReference type="Proteomes" id="UP000286045">
    <property type="component" value="Unassembled WGS sequence"/>
</dbReference>
<dbReference type="EMBL" id="RYZI01000189">
    <property type="protein sequence ID" value="RWA08649.1"/>
    <property type="molecule type" value="Genomic_DNA"/>
</dbReference>
<dbReference type="InterPro" id="IPR050327">
    <property type="entry name" value="Proton-linked_MCT"/>
</dbReference>
<evidence type="ECO:0000313" key="6">
    <source>
        <dbReference type="EMBL" id="RWA08649.1"/>
    </source>
</evidence>
<feature type="transmembrane region" description="Helical" evidence="4">
    <location>
        <begin position="213"/>
        <end position="233"/>
    </location>
</feature>
<feature type="transmembrane region" description="Helical" evidence="4">
    <location>
        <begin position="446"/>
        <end position="464"/>
    </location>
</feature>
<sequence length="473" mass="51335">MARPYSFVGPQLQEETQPDLHHSTLMAGDLKSPNEVPIHMRQAAFSESTLAESTVGAAAQLSEKSPPPLPPQESSTTKEVRLNGGFTAWSQVVVSFLLVFNGFGYFSSFGLFEAHWTEVLHAQPSDIAWVGSLSLFLLFFLGTLSGPLMDRGHFHSILLVGCAAQILGVFSTSAVSKYWQLILAQGLVQGIGNGLLFTPCIALVSVYFTKNRAFALSLAACGAPIGGIIFPVITRQLGDRIGYPWTIRIMGFIIVFNTALIFALGRPRKFKKDKRPLIEPRAFKEPVYLFFAIGVFFTLWGIYIAYFYTSTYGRSVVGISQSDSLTLLIILNAVGVPGRVIPAFIADRYFGPFNTMLPFVVGAGVLLLAWMRVESTAAFYAWVALYGICANAVQTLFPSTLSSLVTDLSKTGQRVGMVFSVGSLACLTGPPLAGVLIGVADGSYKYLQIYGGISVLVGFVFFAISRFCQIRGL</sequence>
<keyword evidence="7" id="KW-1185">Reference proteome</keyword>
<dbReference type="GO" id="GO:0016020">
    <property type="term" value="C:membrane"/>
    <property type="evidence" value="ECO:0007669"/>
    <property type="project" value="UniProtKB-SubCell"/>
</dbReference>
<gene>
    <name evidence="6" type="ORF">EKO27_g6452</name>
</gene>
<keyword evidence="4" id="KW-1133">Transmembrane helix</keyword>
<comment type="similarity">
    <text evidence="2">Belongs to the major facilitator superfamily. Monocarboxylate porter (TC 2.A.1.13) family.</text>
</comment>
<dbReference type="Pfam" id="PF07690">
    <property type="entry name" value="MFS_1"/>
    <property type="match status" value="1"/>
</dbReference>
<dbReference type="InterPro" id="IPR036259">
    <property type="entry name" value="MFS_trans_sf"/>
</dbReference>
<accession>A0A439D2H8</accession>
<organism evidence="6 7">
    <name type="scientific">Xylaria grammica</name>
    <dbReference type="NCBI Taxonomy" id="363999"/>
    <lineage>
        <taxon>Eukaryota</taxon>
        <taxon>Fungi</taxon>
        <taxon>Dikarya</taxon>
        <taxon>Ascomycota</taxon>
        <taxon>Pezizomycotina</taxon>
        <taxon>Sordariomycetes</taxon>
        <taxon>Xylariomycetidae</taxon>
        <taxon>Xylariales</taxon>
        <taxon>Xylariaceae</taxon>
        <taxon>Xylaria</taxon>
    </lineage>
</organism>
<dbReference type="Gene3D" id="1.20.1250.20">
    <property type="entry name" value="MFS general substrate transporter like domains"/>
    <property type="match status" value="1"/>
</dbReference>
<feature type="transmembrane region" description="Helical" evidence="4">
    <location>
        <begin position="245"/>
        <end position="265"/>
    </location>
</feature>
<proteinExistence type="inferred from homology"/>
<dbReference type="GO" id="GO:0022857">
    <property type="term" value="F:transmembrane transporter activity"/>
    <property type="evidence" value="ECO:0007669"/>
    <property type="project" value="InterPro"/>
</dbReference>
<feature type="transmembrane region" description="Helical" evidence="4">
    <location>
        <begin position="326"/>
        <end position="346"/>
    </location>
</feature>
<comment type="subcellular location">
    <subcellularLocation>
        <location evidence="1">Membrane</location>
        <topology evidence="1">Multi-pass membrane protein</topology>
    </subcellularLocation>
</comment>
<name>A0A439D2H8_9PEZI</name>
<feature type="transmembrane region" description="Helical" evidence="4">
    <location>
        <begin position="377"/>
        <end position="397"/>
    </location>
</feature>
<evidence type="ECO:0000256" key="2">
    <source>
        <dbReference type="ARBA" id="ARBA00006727"/>
    </source>
</evidence>
<feature type="region of interest" description="Disordered" evidence="3">
    <location>
        <begin position="1"/>
        <end position="28"/>
    </location>
</feature>
<reference evidence="6 7" key="1">
    <citation type="submission" date="2018-12" db="EMBL/GenBank/DDBJ databases">
        <title>Draft genome sequence of Xylaria grammica IHI A82.</title>
        <authorList>
            <person name="Buettner E."/>
            <person name="Kellner H."/>
        </authorList>
    </citation>
    <scope>NUCLEOTIDE SEQUENCE [LARGE SCALE GENOMIC DNA]</scope>
    <source>
        <strain evidence="6 7">IHI A82</strain>
    </source>
</reference>